<feature type="domain" description="Glycosyltransferase subfamily 4-like N-terminal" evidence="5">
    <location>
        <begin position="28"/>
        <end position="178"/>
    </location>
</feature>
<evidence type="ECO:0000313" key="6">
    <source>
        <dbReference type="EMBL" id="TQM67725.1"/>
    </source>
</evidence>
<keyword evidence="7" id="KW-1185">Reference proteome</keyword>
<dbReference type="GO" id="GO:0016758">
    <property type="term" value="F:hexosyltransferase activity"/>
    <property type="evidence" value="ECO:0007669"/>
    <property type="project" value="TreeGrafter"/>
</dbReference>
<evidence type="ECO:0000259" key="4">
    <source>
        <dbReference type="Pfam" id="PF00534"/>
    </source>
</evidence>
<organism evidence="6 7">
    <name type="scientific">Actinomadura hallensis</name>
    <dbReference type="NCBI Taxonomy" id="337895"/>
    <lineage>
        <taxon>Bacteria</taxon>
        <taxon>Bacillati</taxon>
        <taxon>Actinomycetota</taxon>
        <taxon>Actinomycetes</taxon>
        <taxon>Streptosporangiales</taxon>
        <taxon>Thermomonosporaceae</taxon>
        <taxon>Actinomadura</taxon>
    </lineage>
</organism>
<dbReference type="InterPro" id="IPR028098">
    <property type="entry name" value="Glyco_trans_4-like_N"/>
</dbReference>
<dbReference type="EMBL" id="VFPO01000001">
    <property type="protein sequence ID" value="TQM67725.1"/>
    <property type="molecule type" value="Genomic_DNA"/>
</dbReference>
<sequence>MGRPYLGKRVCMDIPRTLVMTGHFPPEPGGVQTFTWELVRRLPADRLVVVAPAWPGASGFDAGLGFPVVRRHGYLLFRGLRRLVAEHGVHTAWIPAAAPFAMYAPLVKAAGVRRLVASTHGQEIGWFRAAPTRAALRAVSRTIDALTYLTDTCRAEVAAALGDRTRLVQLAGAVDPSRFRPGLDGATARRRHGLGDGPVVVSVSRLVLRKGHDRLLDAWPEVLRRHPGARLVIVGEGPMRRRLADRAEREVPGTVTLTGPVPDADLPGYYAAADAFVLPCRDERRGLQVEGLGLSVLEASAAGLPVVVGRSGGSPESVLDGETGMVVDAADPRELTRALNELLDDPSAARRMGEAGRRWVCATWSWDRAAARLAGLLHDPPDASAAPVARPRSRQAARKAPVWDSEGR</sequence>
<name>A0A543IAV5_9ACTN</name>
<feature type="domain" description="Glycosyl transferase family 1" evidence="4">
    <location>
        <begin position="189"/>
        <end position="359"/>
    </location>
</feature>
<dbReference type="PANTHER" id="PTHR45947:SF3">
    <property type="entry name" value="SULFOQUINOVOSYL TRANSFERASE SQD2"/>
    <property type="match status" value="1"/>
</dbReference>
<keyword evidence="2 6" id="KW-0808">Transferase</keyword>
<evidence type="ECO:0000256" key="1">
    <source>
        <dbReference type="ARBA" id="ARBA00022676"/>
    </source>
</evidence>
<dbReference type="Pfam" id="PF00534">
    <property type="entry name" value="Glycos_transf_1"/>
    <property type="match status" value="1"/>
</dbReference>
<keyword evidence="1 6" id="KW-0328">Glycosyltransferase</keyword>
<feature type="region of interest" description="Disordered" evidence="3">
    <location>
        <begin position="377"/>
        <end position="408"/>
    </location>
</feature>
<protein>
    <submittedName>
        <fullName evidence="6">Phosphatidylinositol alpha-1,6-mannosyltransferase</fullName>
    </submittedName>
</protein>
<dbReference type="AlphaFoldDB" id="A0A543IAV5"/>
<dbReference type="InterPro" id="IPR001296">
    <property type="entry name" value="Glyco_trans_1"/>
</dbReference>
<accession>A0A543IAV5</accession>
<comment type="caution">
    <text evidence="6">The sequence shown here is derived from an EMBL/GenBank/DDBJ whole genome shotgun (WGS) entry which is preliminary data.</text>
</comment>
<evidence type="ECO:0000256" key="3">
    <source>
        <dbReference type="SAM" id="MobiDB-lite"/>
    </source>
</evidence>
<dbReference type="PANTHER" id="PTHR45947">
    <property type="entry name" value="SULFOQUINOVOSYL TRANSFERASE SQD2"/>
    <property type="match status" value="1"/>
</dbReference>
<dbReference type="InterPro" id="IPR050194">
    <property type="entry name" value="Glycosyltransferase_grp1"/>
</dbReference>
<dbReference type="Pfam" id="PF13439">
    <property type="entry name" value="Glyco_transf_4"/>
    <property type="match status" value="1"/>
</dbReference>
<dbReference type="SUPFAM" id="SSF53756">
    <property type="entry name" value="UDP-Glycosyltransferase/glycogen phosphorylase"/>
    <property type="match status" value="1"/>
</dbReference>
<dbReference type="CDD" id="cd03801">
    <property type="entry name" value="GT4_PimA-like"/>
    <property type="match status" value="1"/>
</dbReference>
<proteinExistence type="predicted"/>
<evidence type="ECO:0000256" key="2">
    <source>
        <dbReference type="ARBA" id="ARBA00022679"/>
    </source>
</evidence>
<dbReference type="GO" id="GO:1901137">
    <property type="term" value="P:carbohydrate derivative biosynthetic process"/>
    <property type="evidence" value="ECO:0007669"/>
    <property type="project" value="UniProtKB-ARBA"/>
</dbReference>
<evidence type="ECO:0000313" key="7">
    <source>
        <dbReference type="Proteomes" id="UP000316706"/>
    </source>
</evidence>
<evidence type="ECO:0000259" key="5">
    <source>
        <dbReference type="Pfam" id="PF13439"/>
    </source>
</evidence>
<dbReference type="Gene3D" id="3.40.50.2000">
    <property type="entry name" value="Glycogen Phosphorylase B"/>
    <property type="match status" value="2"/>
</dbReference>
<gene>
    <name evidence="6" type="ORF">FHX41_1345</name>
</gene>
<reference evidence="6 7" key="1">
    <citation type="submission" date="2019-06" db="EMBL/GenBank/DDBJ databases">
        <title>Sequencing the genomes of 1000 actinobacteria strains.</title>
        <authorList>
            <person name="Klenk H.-P."/>
        </authorList>
    </citation>
    <scope>NUCLEOTIDE SEQUENCE [LARGE SCALE GENOMIC DNA]</scope>
    <source>
        <strain evidence="6 7">DSM 45043</strain>
    </source>
</reference>
<dbReference type="Proteomes" id="UP000316706">
    <property type="component" value="Unassembled WGS sequence"/>
</dbReference>